<keyword evidence="1" id="KW-0812">Transmembrane</keyword>
<evidence type="ECO:0008006" key="4">
    <source>
        <dbReference type="Google" id="ProtNLM"/>
    </source>
</evidence>
<name>A0ABX6V9F1_9GAMM</name>
<keyword evidence="1" id="KW-1133">Transmembrane helix</keyword>
<protein>
    <recommendedName>
        <fullName evidence="4">Phage protein</fullName>
    </recommendedName>
</protein>
<accession>A0ABX6V9F1</accession>
<keyword evidence="3" id="KW-1185">Reference proteome</keyword>
<keyword evidence="1" id="KW-0472">Membrane</keyword>
<reference evidence="2" key="1">
    <citation type="submission" date="2021-07" db="EMBL/GenBank/DDBJ databases">
        <title>Shewanella sp. YLB-07 whole genome sequence.</title>
        <authorList>
            <person name="Yu L."/>
        </authorList>
    </citation>
    <scope>NUCLEOTIDE SEQUENCE</scope>
    <source>
        <strain evidence="2">YLB-08</strain>
    </source>
</reference>
<evidence type="ECO:0000313" key="3">
    <source>
        <dbReference type="Proteomes" id="UP000316416"/>
    </source>
</evidence>
<evidence type="ECO:0000313" key="2">
    <source>
        <dbReference type="EMBL" id="QPG59290.1"/>
    </source>
</evidence>
<organism evidence="2 3">
    <name type="scientific">Shewanella eurypsychrophilus</name>
    <dbReference type="NCBI Taxonomy" id="2593656"/>
    <lineage>
        <taxon>Bacteria</taxon>
        <taxon>Pseudomonadati</taxon>
        <taxon>Pseudomonadota</taxon>
        <taxon>Gammaproteobacteria</taxon>
        <taxon>Alteromonadales</taxon>
        <taxon>Shewanellaceae</taxon>
        <taxon>Shewanella</taxon>
    </lineage>
</organism>
<dbReference type="EMBL" id="CP045503">
    <property type="protein sequence ID" value="QPG59290.1"/>
    <property type="molecule type" value="Genomic_DNA"/>
</dbReference>
<gene>
    <name evidence="2" type="ORF">FM038_019310</name>
</gene>
<proteinExistence type="predicted"/>
<sequence length="76" mass="8763">MSTFEIIVIILLSVLCVISWLSLSLKNSADNKLEGIQTTLEIFNRHNNELTHEYRSEVRLAIDELCELQKENNKST</sequence>
<evidence type="ECO:0000256" key="1">
    <source>
        <dbReference type="SAM" id="Phobius"/>
    </source>
</evidence>
<dbReference type="Proteomes" id="UP000316416">
    <property type="component" value="Chromosome"/>
</dbReference>
<feature type="transmembrane region" description="Helical" evidence="1">
    <location>
        <begin position="6"/>
        <end position="23"/>
    </location>
</feature>
<dbReference type="RefSeq" id="WP_142871620.1">
    <property type="nucleotide sequence ID" value="NZ_CP045503.2"/>
</dbReference>